<keyword evidence="1" id="KW-0238">DNA-binding</keyword>
<evidence type="ECO:0000259" key="2">
    <source>
        <dbReference type="PROSITE" id="PS50943"/>
    </source>
</evidence>
<dbReference type="Gene3D" id="2.60.120.10">
    <property type="entry name" value="Jelly Rolls"/>
    <property type="match status" value="1"/>
</dbReference>
<evidence type="ECO:0000313" key="4">
    <source>
        <dbReference type="Proteomes" id="UP001596380"/>
    </source>
</evidence>
<dbReference type="Pfam" id="PF07883">
    <property type="entry name" value="Cupin_2"/>
    <property type="match status" value="1"/>
</dbReference>
<dbReference type="Gene3D" id="1.10.260.40">
    <property type="entry name" value="lambda repressor-like DNA-binding domains"/>
    <property type="match status" value="1"/>
</dbReference>
<dbReference type="InterPro" id="IPR014710">
    <property type="entry name" value="RmlC-like_jellyroll"/>
</dbReference>
<dbReference type="EMBL" id="JBHSXS010000014">
    <property type="protein sequence ID" value="MFC6882735.1"/>
    <property type="molecule type" value="Genomic_DNA"/>
</dbReference>
<dbReference type="SMART" id="SM00530">
    <property type="entry name" value="HTH_XRE"/>
    <property type="match status" value="1"/>
</dbReference>
<evidence type="ECO:0000256" key="1">
    <source>
        <dbReference type="ARBA" id="ARBA00023125"/>
    </source>
</evidence>
<evidence type="ECO:0000313" key="3">
    <source>
        <dbReference type="EMBL" id="MFC6882735.1"/>
    </source>
</evidence>
<comment type="caution">
    <text evidence="3">The sequence shown here is derived from an EMBL/GenBank/DDBJ whole genome shotgun (WGS) entry which is preliminary data.</text>
</comment>
<dbReference type="CDD" id="cd02209">
    <property type="entry name" value="cupin_XRE_C"/>
    <property type="match status" value="1"/>
</dbReference>
<dbReference type="Pfam" id="PF01381">
    <property type="entry name" value="HTH_3"/>
    <property type="match status" value="1"/>
</dbReference>
<dbReference type="PROSITE" id="PS50943">
    <property type="entry name" value="HTH_CROC1"/>
    <property type="match status" value="1"/>
</dbReference>
<organism evidence="3 4">
    <name type="scientific">Actinomadura yumaensis</name>
    <dbReference type="NCBI Taxonomy" id="111807"/>
    <lineage>
        <taxon>Bacteria</taxon>
        <taxon>Bacillati</taxon>
        <taxon>Actinomycetota</taxon>
        <taxon>Actinomycetes</taxon>
        <taxon>Streptosporangiales</taxon>
        <taxon>Thermomonosporaceae</taxon>
        <taxon>Actinomadura</taxon>
    </lineage>
</organism>
<dbReference type="InterPro" id="IPR013096">
    <property type="entry name" value="Cupin_2"/>
</dbReference>
<feature type="domain" description="HTH cro/C1-type" evidence="2">
    <location>
        <begin position="6"/>
        <end position="60"/>
    </location>
</feature>
<proteinExistence type="predicted"/>
<dbReference type="PANTHER" id="PTHR46797:SF1">
    <property type="entry name" value="METHYLPHOSPHONATE SYNTHASE"/>
    <property type="match status" value="1"/>
</dbReference>
<dbReference type="CDD" id="cd00093">
    <property type="entry name" value="HTH_XRE"/>
    <property type="match status" value="1"/>
</dbReference>
<dbReference type="InterPro" id="IPR001387">
    <property type="entry name" value="Cro/C1-type_HTH"/>
</dbReference>
<accession>A0ABW2CPA0</accession>
<dbReference type="InterPro" id="IPR050807">
    <property type="entry name" value="TransReg_Diox_bact_type"/>
</dbReference>
<dbReference type="RefSeq" id="WP_160822286.1">
    <property type="nucleotide sequence ID" value="NZ_JBHSXS010000014.1"/>
</dbReference>
<protein>
    <submittedName>
        <fullName evidence="3">Helix-turn-helix domain-containing protein</fullName>
    </submittedName>
</protein>
<dbReference type="InterPro" id="IPR010982">
    <property type="entry name" value="Lambda_DNA-bd_dom_sf"/>
</dbReference>
<sequence>MIGVRIREVRNSRNMTVKQLAEAAEVSTGLISQVERGLTDPSLETLRRLARALGLPLFDLFREQEQEAVAVVRQTRRIVVRSPNGGIAYTRVSPGAGRLEVLEGVLEPGGASSAEAWSHPSEECIVVLAGRLVVEAAGERYELGQGDSCYLDSRIPHRYVNEGTIAVTFLVSVTPPSY</sequence>
<dbReference type="SUPFAM" id="SSF47413">
    <property type="entry name" value="lambda repressor-like DNA-binding domains"/>
    <property type="match status" value="1"/>
</dbReference>
<keyword evidence="4" id="KW-1185">Reference proteome</keyword>
<dbReference type="PANTHER" id="PTHR46797">
    <property type="entry name" value="HTH-TYPE TRANSCRIPTIONAL REGULATOR"/>
    <property type="match status" value="1"/>
</dbReference>
<dbReference type="SUPFAM" id="SSF51182">
    <property type="entry name" value="RmlC-like cupins"/>
    <property type="match status" value="1"/>
</dbReference>
<reference evidence="4" key="1">
    <citation type="journal article" date="2019" name="Int. J. Syst. Evol. Microbiol.">
        <title>The Global Catalogue of Microorganisms (GCM) 10K type strain sequencing project: providing services to taxonomists for standard genome sequencing and annotation.</title>
        <authorList>
            <consortium name="The Broad Institute Genomics Platform"/>
            <consortium name="The Broad Institute Genome Sequencing Center for Infectious Disease"/>
            <person name="Wu L."/>
            <person name="Ma J."/>
        </authorList>
    </citation>
    <scope>NUCLEOTIDE SEQUENCE [LARGE SCALE GENOMIC DNA]</scope>
    <source>
        <strain evidence="4">JCM 3369</strain>
    </source>
</reference>
<dbReference type="InterPro" id="IPR011051">
    <property type="entry name" value="RmlC_Cupin_sf"/>
</dbReference>
<name>A0ABW2CPA0_9ACTN</name>
<dbReference type="Proteomes" id="UP001596380">
    <property type="component" value="Unassembled WGS sequence"/>
</dbReference>
<gene>
    <name evidence="3" type="ORF">ACFQKB_23465</name>
</gene>